<keyword evidence="2" id="KW-1185">Reference proteome</keyword>
<evidence type="ECO:0000313" key="2">
    <source>
        <dbReference type="Proteomes" id="UP001500879"/>
    </source>
</evidence>
<name>A0ABP3IEM3_9ACTN</name>
<comment type="caution">
    <text evidence="1">The sequence shown here is derived from an EMBL/GenBank/DDBJ whole genome shotgun (WGS) entry which is preliminary data.</text>
</comment>
<accession>A0ABP3IEM3</accession>
<dbReference type="EMBL" id="BAAABX010000023">
    <property type="protein sequence ID" value="GAA0399841.1"/>
    <property type="molecule type" value="Genomic_DNA"/>
</dbReference>
<proteinExistence type="predicted"/>
<gene>
    <name evidence="1" type="ORF">GCM10010357_21020</name>
</gene>
<evidence type="ECO:0008006" key="3">
    <source>
        <dbReference type="Google" id="ProtNLM"/>
    </source>
</evidence>
<sequence length="119" mass="13112">MRGRRNGRSILWIEISGLWRRYIVPMATTTIQVSKATRDHLAELAKERGLNIGQLVEALAAEQLTAAQRAERLAASREVVRQAIGLDISDEEFDSAPDVLGNIYRIAAEKIRASRGAAA</sequence>
<organism evidence="1 2">
    <name type="scientific">Streptomyces luteireticuli</name>
    <dbReference type="NCBI Taxonomy" id="173858"/>
    <lineage>
        <taxon>Bacteria</taxon>
        <taxon>Bacillati</taxon>
        <taxon>Actinomycetota</taxon>
        <taxon>Actinomycetes</taxon>
        <taxon>Kitasatosporales</taxon>
        <taxon>Streptomycetaceae</taxon>
        <taxon>Streptomyces</taxon>
    </lineage>
</organism>
<evidence type="ECO:0000313" key="1">
    <source>
        <dbReference type="EMBL" id="GAA0399841.1"/>
    </source>
</evidence>
<protein>
    <recommendedName>
        <fullName evidence="3">Ribbon-helix-helix protein, CopG family</fullName>
    </recommendedName>
</protein>
<dbReference type="Proteomes" id="UP001500879">
    <property type="component" value="Unassembled WGS sequence"/>
</dbReference>
<reference evidence="2" key="1">
    <citation type="journal article" date="2019" name="Int. J. Syst. Evol. Microbiol.">
        <title>The Global Catalogue of Microorganisms (GCM) 10K type strain sequencing project: providing services to taxonomists for standard genome sequencing and annotation.</title>
        <authorList>
            <consortium name="The Broad Institute Genomics Platform"/>
            <consortium name="The Broad Institute Genome Sequencing Center for Infectious Disease"/>
            <person name="Wu L."/>
            <person name="Ma J."/>
        </authorList>
    </citation>
    <scope>NUCLEOTIDE SEQUENCE [LARGE SCALE GENOMIC DNA]</scope>
    <source>
        <strain evidence="2">JCM 4788</strain>
    </source>
</reference>